<sequence>MRESGQNAAPGSGRTVAEAVDMVGGVPLREMLNLVAGAFYVLDEAGYFLLWNRQVEQATGLSAERLRSIHMLELFEPAERPHIAQAFCNVFQQDERVQIEGRLRNGAGGTTPYVFCGSRLEIPGDGRYLCGLGMDLTEHYRQRDKLELFERALMAASNGIVIARHDGRENPIAYLNPAFEYISGYSAAESLGRDARFMAAPGMDDDQRAQLASAIASHRPATVVFRNQRKNGELFWNHVTVTPVRDHAQRVTHFIGIIEDITAMKQRTTQLEHLVTHDPLTGLANRLLLRDRLEHAIGAAQRASEMVGVVLLDLNKFKEINDTMGHAAGDQVLKQVAQRLQSALRETDTVARLGGDEFVLVLAGQPSLRFTLKMIDRIRRAMASEMEIDGRLLSVGASMGVAVWPSDGRSVGELLQAADTAMYQGKHGGPDAVHFYSPGMAANTAARQRMEQSLRDALERDDLYLLFQPHVSVETGKILGVEALLRWRHPERGELLPADFLPEAEENGLIVQLGRRVLEDVCGTLRRLAELGFPDLPISINASSREFSQRDYLPYIARRMAHHGLRTASLTLELREEQLMMDPEGAQRLANGLQELGIRLSVDEFGAGANNLTCLRHLPVSQLKMTRQRVQEIDGVPGSGILAKTMLDIGHNLNIRVVGTGVETRDQHDFLAAHGCNSLQGNYISQPLTAPALEQWLAVH</sequence>
<gene>
    <name evidence="5" type="ORF">IP91_02199</name>
</gene>
<dbReference type="SMART" id="SM00267">
    <property type="entry name" value="GGDEF"/>
    <property type="match status" value="1"/>
</dbReference>
<dbReference type="AlphaFoldDB" id="A0A562RDA1"/>
<dbReference type="Pfam" id="PF13426">
    <property type="entry name" value="PAS_9"/>
    <property type="match status" value="1"/>
</dbReference>
<evidence type="ECO:0000259" key="2">
    <source>
        <dbReference type="PROSITE" id="PS50113"/>
    </source>
</evidence>
<accession>A0A562RDA1</accession>
<dbReference type="Pfam" id="PF00990">
    <property type="entry name" value="GGDEF"/>
    <property type="match status" value="1"/>
</dbReference>
<dbReference type="OrthoDB" id="9813903at2"/>
<dbReference type="EMBL" id="VLLB01000003">
    <property type="protein sequence ID" value="TWI66386.1"/>
    <property type="molecule type" value="Genomic_DNA"/>
</dbReference>
<dbReference type="Gene3D" id="3.30.450.20">
    <property type="entry name" value="PAS domain"/>
    <property type="match status" value="2"/>
</dbReference>
<dbReference type="SUPFAM" id="SSF55073">
    <property type="entry name" value="Nucleotide cyclase"/>
    <property type="match status" value="1"/>
</dbReference>
<dbReference type="CDD" id="cd01948">
    <property type="entry name" value="EAL"/>
    <property type="match status" value="1"/>
</dbReference>
<dbReference type="PROSITE" id="PS50113">
    <property type="entry name" value="PAC"/>
    <property type="match status" value="1"/>
</dbReference>
<dbReference type="NCBIfam" id="TIGR00254">
    <property type="entry name" value="GGDEF"/>
    <property type="match status" value="1"/>
</dbReference>
<organism evidence="5 6">
    <name type="scientific">Pseudoduganella lurida</name>
    <dbReference type="NCBI Taxonomy" id="1036180"/>
    <lineage>
        <taxon>Bacteria</taxon>
        <taxon>Pseudomonadati</taxon>
        <taxon>Pseudomonadota</taxon>
        <taxon>Betaproteobacteria</taxon>
        <taxon>Burkholderiales</taxon>
        <taxon>Oxalobacteraceae</taxon>
        <taxon>Telluria group</taxon>
        <taxon>Pseudoduganella</taxon>
    </lineage>
</organism>
<dbReference type="RefSeq" id="WP_145649014.1">
    <property type="nucleotide sequence ID" value="NZ_VLLB01000003.1"/>
</dbReference>
<dbReference type="PROSITE" id="PS50887">
    <property type="entry name" value="GGDEF"/>
    <property type="match status" value="1"/>
</dbReference>
<evidence type="ECO:0000313" key="6">
    <source>
        <dbReference type="Proteomes" id="UP000318431"/>
    </source>
</evidence>
<feature type="domain" description="PAS" evidence="1">
    <location>
        <begin position="145"/>
        <end position="193"/>
    </location>
</feature>
<evidence type="ECO:0000313" key="5">
    <source>
        <dbReference type="EMBL" id="TWI66386.1"/>
    </source>
</evidence>
<evidence type="ECO:0000259" key="3">
    <source>
        <dbReference type="PROSITE" id="PS50883"/>
    </source>
</evidence>
<dbReference type="Gene3D" id="3.30.70.270">
    <property type="match status" value="1"/>
</dbReference>
<dbReference type="InterPro" id="IPR043128">
    <property type="entry name" value="Rev_trsase/Diguanyl_cyclase"/>
</dbReference>
<feature type="domain" description="EAL" evidence="3">
    <location>
        <begin position="447"/>
        <end position="700"/>
    </location>
</feature>
<dbReference type="FunFam" id="3.30.70.270:FF:000001">
    <property type="entry name" value="Diguanylate cyclase domain protein"/>
    <property type="match status" value="1"/>
</dbReference>
<dbReference type="InterPro" id="IPR001633">
    <property type="entry name" value="EAL_dom"/>
</dbReference>
<dbReference type="PANTHER" id="PTHR44757:SF2">
    <property type="entry name" value="BIOFILM ARCHITECTURE MAINTENANCE PROTEIN MBAA"/>
    <property type="match status" value="1"/>
</dbReference>
<dbReference type="PROSITE" id="PS50112">
    <property type="entry name" value="PAS"/>
    <property type="match status" value="2"/>
</dbReference>
<dbReference type="InterPro" id="IPR000160">
    <property type="entry name" value="GGDEF_dom"/>
</dbReference>
<dbReference type="InterPro" id="IPR001610">
    <property type="entry name" value="PAC"/>
</dbReference>
<dbReference type="SUPFAM" id="SSF141868">
    <property type="entry name" value="EAL domain-like"/>
    <property type="match status" value="1"/>
</dbReference>
<dbReference type="Proteomes" id="UP000318431">
    <property type="component" value="Unassembled WGS sequence"/>
</dbReference>
<dbReference type="Pfam" id="PF00563">
    <property type="entry name" value="EAL"/>
    <property type="match status" value="1"/>
</dbReference>
<dbReference type="InterPro" id="IPR052155">
    <property type="entry name" value="Biofilm_reg_signaling"/>
</dbReference>
<feature type="domain" description="GGDEF" evidence="4">
    <location>
        <begin position="305"/>
        <end position="438"/>
    </location>
</feature>
<dbReference type="NCBIfam" id="TIGR00229">
    <property type="entry name" value="sensory_box"/>
    <property type="match status" value="2"/>
</dbReference>
<dbReference type="CDD" id="cd00130">
    <property type="entry name" value="PAS"/>
    <property type="match status" value="2"/>
</dbReference>
<comment type="caution">
    <text evidence="5">The sequence shown here is derived from an EMBL/GenBank/DDBJ whole genome shotgun (WGS) entry which is preliminary data.</text>
</comment>
<dbReference type="InterPro" id="IPR000014">
    <property type="entry name" value="PAS"/>
</dbReference>
<evidence type="ECO:0000259" key="4">
    <source>
        <dbReference type="PROSITE" id="PS50887"/>
    </source>
</evidence>
<feature type="domain" description="PAS" evidence="1">
    <location>
        <begin position="28"/>
        <end position="94"/>
    </location>
</feature>
<dbReference type="SMART" id="SM00086">
    <property type="entry name" value="PAC"/>
    <property type="match status" value="1"/>
</dbReference>
<dbReference type="Gene3D" id="3.20.20.450">
    <property type="entry name" value="EAL domain"/>
    <property type="match status" value="1"/>
</dbReference>
<keyword evidence="6" id="KW-1185">Reference proteome</keyword>
<dbReference type="InterPro" id="IPR035965">
    <property type="entry name" value="PAS-like_dom_sf"/>
</dbReference>
<proteinExistence type="predicted"/>
<dbReference type="GO" id="GO:0003824">
    <property type="term" value="F:catalytic activity"/>
    <property type="evidence" value="ECO:0007669"/>
    <property type="project" value="UniProtKB-ARBA"/>
</dbReference>
<dbReference type="Pfam" id="PF00989">
    <property type="entry name" value="PAS"/>
    <property type="match status" value="1"/>
</dbReference>
<dbReference type="SUPFAM" id="SSF55785">
    <property type="entry name" value="PYP-like sensor domain (PAS domain)"/>
    <property type="match status" value="2"/>
</dbReference>
<dbReference type="GO" id="GO:0006355">
    <property type="term" value="P:regulation of DNA-templated transcription"/>
    <property type="evidence" value="ECO:0007669"/>
    <property type="project" value="InterPro"/>
</dbReference>
<dbReference type="InterPro" id="IPR000700">
    <property type="entry name" value="PAS-assoc_C"/>
</dbReference>
<evidence type="ECO:0000259" key="1">
    <source>
        <dbReference type="PROSITE" id="PS50112"/>
    </source>
</evidence>
<dbReference type="SMART" id="SM00052">
    <property type="entry name" value="EAL"/>
    <property type="match status" value="1"/>
</dbReference>
<feature type="domain" description="PAC" evidence="2">
    <location>
        <begin position="221"/>
        <end position="273"/>
    </location>
</feature>
<dbReference type="InterPro" id="IPR035919">
    <property type="entry name" value="EAL_sf"/>
</dbReference>
<protein>
    <submittedName>
        <fullName evidence="5">PAS domain S-box-containing protein/diguanylate cyclase (GGDEF)-like protein</fullName>
    </submittedName>
</protein>
<dbReference type="InterPro" id="IPR029787">
    <property type="entry name" value="Nucleotide_cyclase"/>
</dbReference>
<dbReference type="PROSITE" id="PS50883">
    <property type="entry name" value="EAL"/>
    <property type="match status" value="1"/>
</dbReference>
<dbReference type="InterPro" id="IPR013767">
    <property type="entry name" value="PAS_fold"/>
</dbReference>
<name>A0A562RDA1_9BURK</name>
<dbReference type="SMART" id="SM00091">
    <property type="entry name" value="PAS"/>
    <property type="match status" value="2"/>
</dbReference>
<dbReference type="CDD" id="cd01949">
    <property type="entry name" value="GGDEF"/>
    <property type="match status" value="1"/>
</dbReference>
<dbReference type="PANTHER" id="PTHR44757">
    <property type="entry name" value="DIGUANYLATE CYCLASE DGCP"/>
    <property type="match status" value="1"/>
</dbReference>
<reference evidence="5 6" key="1">
    <citation type="journal article" date="2015" name="Stand. Genomic Sci.">
        <title>Genomic Encyclopedia of Bacterial and Archaeal Type Strains, Phase III: the genomes of soil and plant-associated and newly described type strains.</title>
        <authorList>
            <person name="Whitman W.B."/>
            <person name="Woyke T."/>
            <person name="Klenk H.P."/>
            <person name="Zhou Y."/>
            <person name="Lilburn T.G."/>
            <person name="Beck B.J."/>
            <person name="De Vos P."/>
            <person name="Vandamme P."/>
            <person name="Eisen J.A."/>
            <person name="Garrity G."/>
            <person name="Hugenholtz P."/>
            <person name="Kyrpides N.C."/>
        </authorList>
    </citation>
    <scope>NUCLEOTIDE SEQUENCE [LARGE SCALE GENOMIC DNA]</scope>
    <source>
        <strain evidence="5 6">CGMCC 1.10822</strain>
    </source>
</reference>